<proteinExistence type="predicted"/>
<keyword evidence="1" id="KW-1133">Transmembrane helix</keyword>
<evidence type="ECO:0000313" key="3">
    <source>
        <dbReference type="EMBL" id="KIO31251.1"/>
    </source>
</evidence>
<protein>
    <submittedName>
        <fullName evidence="3">Uncharacterized protein</fullName>
    </submittedName>
</protein>
<dbReference type="EMBL" id="KN822968">
    <property type="protein sequence ID" value="KIO30774.1"/>
    <property type="molecule type" value="Genomic_DNA"/>
</dbReference>
<evidence type="ECO:0000256" key="1">
    <source>
        <dbReference type="SAM" id="Phobius"/>
    </source>
</evidence>
<evidence type="ECO:0000313" key="2">
    <source>
        <dbReference type="EMBL" id="KIO30774.1"/>
    </source>
</evidence>
<organism evidence="3 4">
    <name type="scientific">Tulasnella calospora MUT 4182</name>
    <dbReference type="NCBI Taxonomy" id="1051891"/>
    <lineage>
        <taxon>Eukaryota</taxon>
        <taxon>Fungi</taxon>
        <taxon>Dikarya</taxon>
        <taxon>Basidiomycota</taxon>
        <taxon>Agaricomycotina</taxon>
        <taxon>Agaricomycetes</taxon>
        <taxon>Cantharellales</taxon>
        <taxon>Tulasnellaceae</taxon>
        <taxon>Tulasnella</taxon>
    </lineage>
</organism>
<reference evidence="4" key="2">
    <citation type="submission" date="2015-01" db="EMBL/GenBank/DDBJ databases">
        <title>Evolutionary Origins and Diversification of the Mycorrhizal Mutualists.</title>
        <authorList>
            <consortium name="DOE Joint Genome Institute"/>
            <consortium name="Mycorrhizal Genomics Consortium"/>
            <person name="Kohler A."/>
            <person name="Kuo A."/>
            <person name="Nagy L.G."/>
            <person name="Floudas D."/>
            <person name="Copeland A."/>
            <person name="Barry K.W."/>
            <person name="Cichocki N."/>
            <person name="Veneault-Fourrey C."/>
            <person name="LaButti K."/>
            <person name="Lindquist E.A."/>
            <person name="Lipzen A."/>
            <person name="Lundell T."/>
            <person name="Morin E."/>
            <person name="Murat C."/>
            <person name="Riley R."/>
            <person name="Ohm R."/>
            <person name="Sun H."/>
            <person name="Tunlid A."/>
            <person name="Henrissat B."/>
            <person name="Grigoriev I.V."/>
            <person name="Hibbett D.S."/>
            <person name="Martin F."/>
        </authorList>
    </citation>
    <scope>NUCLEOTIDE SEQUENCE [LARGE SCALE GENOMIC DNA]</scope>
    <source>
        <strain evidence="4">MUT 4182</strain>
    </source>
</reference>
<dbReference type="EMBL" id="KN822965">
    <property type="protein sequence ID" value="KIO31251.1"/>
    <property type="molecule type" value="Genomic_DNA"/>
</dbReference>
<keyword evidence="4" id="KW-1185">Reference proteome</keyword>
<reference evidence="3 4" key="1">
    <citation type="submission" date="2014-04" db="EMBL/GenBank/DDBJ databases">
        <authorList>
            <consortium name="DOE Joint Genome Institute"/>
            <person name="Kuo A."/>
            <person name="Girlanda M."/>
            <person name="Perotto S."/>
            <person name="Kohler A."/>
            <person name="Nagy L.G."/>
            <person name="Floudas D."/>
            <person name="Copeland A."/>
            <person name="Barry K.W."/>
            <person name="Cichocki N."/>
            <person name="Veneault-Fourrey C."/>
            <person name="LaButti K."/>
            <person name="Lindquist E.A."/>
            <person name="Lipzen A."/>
            <person name="Lundell T."/>
            <person name="Morin E."/>
            <person name="Murat C."/>
            <person name="Sun H."/>
            <person name="Tunlid A."/>
            <person name="Henrissat B."/>
            <person name="Grigoriev I.V."/>
            <person name="Hibbett D.S."/>
            <person name="Martin F."/>
            <person name="Nordberg H.P."/>
            <person name="Cantor M.N."/>
            <person name="Hua S.X."/>
        </authorList>
    </citation>
    <scope>NUCLEOTIDE SEQUENCE [LARGE SCALE GENOMIC DNA]</scope>
    <source>
        <strain evidence="3 4">MUT 4182</strain>
    </source>
</reference>
<evidence type="ECO:0000313" key="4">
    <source>
        <dbReference type="Proteomes" id="UP000054248"/>
    </source>
</evidence>
<gene>
    <name evidence="3" type="ORF">M407DRAFT_241916</name>
    <name evidence="2" type="ORF">M407DRAFT_242037</name>
</gene>
<dbReference type="AlphaFoldDB" id="A0A0C3QRC8"/>
<sequence>MLFVRFFNFPPSISVYCISVLAIGFSDFLLLYTYPCRCIAGSSAFSINVNS</sequence>
<dbReference type="HOGENOM" id="CLU_3108167_0_0_1"/>
<dbReference type="Proteomes" id="UP000054248">
    <property type="component" value="Unassembled WGS sequence"/>
</dbReference>
<keyword evidence="1" id="KW-0472">Membrane</keyword>
<feature type="transmembrane region" description="Helical" evidence="1">
    <location>
        <begin position="13"/>
        <end position="34"/>
    </location>
</feature>
<reference evidence="3" key="3">
    <citation type="submission" date="2015-02" db="EMBL/GenBank/DDBJ databases">
        <title>Evolutionary Origins and Diversification of the Mycorrhizal Mutualists.</title>
        <authorList>
            <consortium name="DOE Joint Genome Institute"/>
            <consortium name="Mycorrhizal Genomics Consortium"/>
            <person name="Kohler A."/>
            <person name="Kuo A."/>
            <person name="Nagy L.G."/>
            <person name="Floudas D."/>
            <person name="Copeland A."/>
            <person name="Barry K.W."/>
            <person name="Cichocki N."/>
            <person name="Veneault-Fourrey C."/>
            <person name="LaButti K."/>
            <person name="Lindquist E.A."/>
            <person name="Lipzen A."/>
            <person name="Lundell T."/>
            <person name="Morin E."/>
            <person name="Murat C."/>
            <person name="Riley R."/>
            <person name="Ohm R."/>
            <person name="Sun H."/>
            <person name="Tunlid A."/>
            <person name="Henrissat B."/>
            <person name="Grigoriev I.V."/>
            <person name="Hibbett D.S."/>
            <person name="Martin F."/>
        </authorList>
    </citation>
    <scope>NUCLEOTIDE SEQUENCE</scope>
    <source>
        <strain evidence="3 4">MUT 4182</strain>
    </source>
</reference>
<keyword evidence="1" id="KW-0812">Transmembrane</keyword>
<name>A0A0C3QRC8_9AGAM</name>
<accession>A0A0C3QRC8</accession>